<evidence type="ECO:0000313" key="3">
    <source>
        <dbReference type="Proteomes" id="UP000250235"/>
    </source>
</evidence>
<organism evidence="2 3">
    <name type="scientific">Dorcoceras hygrometricum</name>
    <dbReference type="NCBI Taxonomy" id="472368"/>
    <lineage>
        <taxon>Eukaryota</taxon>
        <taxon>Viridiplantae</taxon>
        <taxon>Streptophyta</taxon>
        <taxon>Embryophyta</taxon>
        <taxon>Tracheophyta</taxon>
        <taxon>Spermatophyta</taxon>
        <taxon>Magnoliopsida</taxon>
        <taxon>eudicotyledons</taxon>
        <taxon>Gunneridae</taxon>
        <taxon>Pentapetalae</taxon>
        <taxon>asterids</taxon>
        <taxon>lamiids</taxon>
        <taxon>Lamiales</taxon>
        <taxon>Gesneriaceae</taxon>
        <taxon>Didymocarpoideae</taxon>
        <taxon>Trichosporeae</taxon>
        <taxon>Loxocarpinae</taxon>
        <taxon>Dorcoceras</taxon>
    </lineage>
</organism>
<sequence length="239" mass="27521">MDVKSAFLNGYLEEVYIEQPPGYMVKGHEDKVLKLKKALYVLKQAPRAWNSRIATYFKENGLAKCPLEHALYVKLNKDGDILIVCLYVDDLIFIGNKPTTFDDFKRAMANEFEMTDLGLLSYYLGIEVEQREDCIFISQKGYAKEVLKKFEIEDCNPVNTPVECEVKLFLHNDGEKNLVGYCYSDWAGDVDDRLSTTGFVFFMGNSILLGILRSKRLLLYPLVKQNMWQLLLVFAMQYG</sequence>
<dbReference type="SUPFAM" id="SSF56672">
    <property type="entry name" value="DNA/RNA polymerases"/>
    <property type="match status" value="1"/>
</dbReference>
<evidence type="ECO:0000259" key="1">
    <source>
        <dbReference type="Pfam" id="PF07727"/>
    </source>
</evidence>
<dbReference type="EMBL" id="KQ987720">
    <property type="protein sequence ID" value="KZV57123.1"/>
    <property type="molecule type" value="Genomic_DNA"/>
</dbReference>
<feature type="domain" description="Reverse transcriptase Ty1/copia-type" evidence="1">
    <location>
        <begin position="1"/>
        <end position="163"/>
    </location>
</feature>
<dbReference type="InterPro" id="IPR013103">
    <property type="entry name" value="RVT_2"/>
</dbReference>
<reference evidence="2 3" key="1">
    <citation type="journal article" date="2015" name="Proc. Natl. Acad. Sci. U.S.A.">
        <title>The resurrection genome of Boea hygrometrica: A blueprint for survival of dehydration.</title>
        <authorList>
            <person name="Xiao L."/>
            <person name="Yang G."/>
            <person name="Zhang L."/>
            <person name="Yang X."/>
            <person name="Zhao S."/>
            <person name="Ji Z."/>
            <person name="Zhou Q."/>
            <person name="Hu M."/>
            <person name="Wang Y."/>
            <person name="Chen M."/>
            <person name="Xu Y."/>
            <person name="Jin H."/>
            <person name="Xiao X."/>
            <person name="Hu G."/>
            <person name="Bao F."/>
            <person name="Hu Y."/>
            <person name="Wan P."/>
            <person name="Li L."/>
            <person name="Deng X."/>
            <person name="Kuang T."/>
            <person name="Xiang C."/>
            <person name="Zhu J.K."/>
            <person name="Oliver M.J."/>
            <person name="He Y."/>
        </authorList>
    </citation>
    <scope>NUCLEOTIDE SEQUENCE [LARGE SCALE GENOMIC DNA]</scope>
    <source>
        <strain evidence="3">cv. XS01</strain>
    </source>
</reference>
<evidence type="ECO:0000313" key="2">
    <source>
        <dbReference type="EMBL" id="KZV57123.1"/>
    </source>
</evidence>
<dbReference type="AlphaFoldDB" id="A0A2Z7DHH8"/>
<dbReference type="Pfam" id="PF07727">
    <property type="entry name" value="RVT_2"/>
    <property type="match status" value="1"/>
</dbReference>
<gene>
    <name evidence="2" type="ORF">F511_05997</name>
</gene>
<dbReference type="Proteomes" id="UP000250235">
    <property type="component" value="Unassembled WGS sequence"/>
</dbReference>
<dbReference type="GO" id="GO:0016740">
    <property type="term" value="F:transferase activity"/>
    <property type="evidence" value="ECO:0007669"/>
    <property type="project" value="UniProtKB-KW"/>
</dbReference>
<protein>
    <submittedName>
        <fullName evidence="2">Putative galacturonosyltransferase 3</fullName>
    </submittedName>
</protein>
<dbReference type="OrthoDB" id="411615at2759"/>
<keyword evidence="3" id="KW-1185">Reference proteome</keyword>
<dbReference type="InterPro" id="IPR043502">
    <property type="entry name" value="DNA/RNA_pol_sf"/>
</dbReference>
<proteinExistence type="predicted"/>
<keyword evidence="2" id="KW-0808">Transferase</keyword>
<name>A0A2Z7DHH8_9LAMI</name>
<accession>A0A2Z7DHH8</accession>